<evidence type="ECO:0000313" key="3">
    <source>
        <dbReference type="Proteomes" id="UP000588071"/>
    </source>
</evidence>
<dbReference type="RefSeq" id="WP_168931054.1">
    <property type="nucleotide sequence ID" value="NZ_JABAFV010000009.1"/>
</dbReference>
<dbReference type="EMBL" id="JABAFV010000009">
    <property type="protein sequence ID" value="NME49891.1"/>
    <property type="molecule type" value="Genomic_DNA"/>
</dbReference>
<name>A0A7X9RLT0_9ENTE</name>
<gene>
    <name evidence="2" type="ORF">HF857_06515</name>
</gene>
<feature type="chain" id="PRO_5031005954" description="Lipoprotein" evidence="1">
    <location>
        <begin position="26"/>
        <end position="159"/>
    </location>
</feature>
<keyword evidence="1" id="KW-0732">Signal</keyword>
<dbReference type="Proteomes" id="UP000588071">
    <property type="component" value="Unassembled WGS sequence"/>
</dbReference>
<comment type="caution">
    <text evidence="2">The sequence shown here is derived from an EMBL/GenBank/DDBJ whole genome shotgun (WGS) entry which is preliminary data.</text>
</comment>
<feature type="signal peptide" evidence="1">
    <location>
        <begin position="1"/>
        <end position="25"/>
    </location>
</feature>
<evidence type="ECO:0000313" key="2">
    <source>
        <dbReference type="EMBL" id="NME49891.1"/>
    </source>
</evidence>
<evidence type="ECO:0008006" key="4">
    <source>
        <dbReference type="Google" id="ProtNLM"/>
    </source>
</evidence>
<dbReference type="AlphaFoldDB" id="A0A7X9RLT0"/>
<evidence type="ECO:0000256" key="1">
    <source>
        <dbReference type="SAM" id="SignalP"/>
    </source>
</evidence>
<sequence>MKRKWLGLVLFVIGMISFGCGQKQANERIQANDQQGVYTVQLQEKEGFVVKVENKKAVEIAKDKYPTAMKLQLSIKVDKNGYEIKFKDKKNDIGATSRLKLDKSYQYAAFVANKDQFPEKLGSMIFTNDEKIYQKAQKSVSELSNSQAAQAKIFSVTTK</sequence>
<dbReference type="PROSITE" id="PS51257">
    <property type="entry name" value="PROKAR_LIPOPROTEIN"/>
    <property type="match status" value="1"/>
</dbReference>
<organism evidence="2 3">
    <name type="scientific">Enterococcus cecorum</name>
    <dbReference type="NCBI Taxonomy" id="44008"/>
    <lineage>
        <taxon>Bacteria</taxon>
        <taxon>Bacillati</taxon>
        <taxon>Bacillota</taxon>
        <taxon>Bacilli</taxon>
        <taxon>Lactobacillales</taxon>
        <taxon>Enterococcaceae</taxon>
        <taxon>Enterococcus</taxon>
    </lineage>
</organism>
<accession>A0A7X9RLT0</accession>
<reference evidence="2 3" key="1">
    <citation type="submission" date="2020-04" db="EMBL/GenBank/DDBJ databases">
        <authorList>
            <person name="Hitch T.C.A."/>
            <person name="Wylensek D."/>
            <person name="Clavel T."/>
        </authorList>
    </citation>
    <scope>NUCLEOTIDE SEQUENCE [LARGE SCALE GENOMIC DNA]</scope>
    <source>
        <strain evidence="2 3">WCA-380-WT-3C</strain>
    </source>
</reference>
<proteinExistence type="predicted"/>
<protein>
    <recommendedName>
        <fullName evidence="4">Lipoprotein</fullName>
    </recommendedName>
</protein>